<sequence length="299" mass="32209">MVDIGKISTEKRNENTRNIDLVSTQEILTMINNEDKLVPIAVEKALGQISNVVDVVTQAFQKGGRLIYVGAGTSGRLGVLDASECPPTFGVSKDMVIGIIAGGNKALRFPIEKVEDSKKAAIKDLKRKKLKANDVVIGVTASGRTPYAVGAVEYANELGCQTACITTSSNSVIAATAKHPIEAITGAEPLTGSTRMKSGTAQKLIMNMITTASMVKIGKVYENLMVDVQMSNDKLVSRATSIVMDVTGCNKDTAVAHLMKYDSVKFAIFSIMSKIEDKDKIKEILMDHNGNIRESLKRL</sequence>
<dbReference type="RefSeq" id="WP_263608676.1">
    <property type="nucleotide sequence ID" value="NZ_JAOVQM010000005.1"/>
</dbReference>
<name>A0ABT2Y6W5_9MOLU</name>
<comment type="caution">
    <text evidence="5">The sequence shown here is derived from an EMBL/GenBank/DDBJ whole genome shotgun (WGS) entry which is preliminary data.</text>
</comment>
<evidence type="ECO:0000256" key="3">
    <source>
        <dbReference type="HAMAP-Rule" id="MF_00068"/>
    </source>
</evidence>
<dbReference type="Pfam" id="PF20741">
    <property type="entry name" value="GKRP-like_C"/>
    <property type="match status" value="1"/>
</dbReference>
<dbReference type="NCBIfam" id="NF009222">
    <property type="entry name" value="PRK12570.1"/>
    <property type="match status" value="1"/>
</dbReference>
<dbReference type="EC" id="4.2.1.126" evidence="3"/>
<dbReference type="PROSITE" id="PS51464">
    <property type="entry name" value="SIS"/>
    <property type="match status" value="1"/>
</dbReference>
<dbReference type="SUPFAM" id="SSF53697">
    <property type="entry name" value="SIS domain"/>
    <property type="match status" value="1"/>
</dbReference>
<accession>A0ABT2Y6W5</accession>
<comment type="subunit">
    <text evidence="3">Homodimer.</text>
</comment>
<reference evidence="5" key="1">
    <citation type="submission" date="2022-09" db="EMBL/GenBank/DDBJ databases">
        <title>Novel Mycoplasma species identified in domestic and wild animals.</title>
        <authorList>
            <person name="Volokhov D.V."/>
            <person name="Furtak V.A."/>
            <person name="Zagorodnyaya T.A."/>
        </authorList>
    </citation>
    <scope>NUCLEOTIDE SEQUENCE</scope>
    <source>
        <strain evidence="5">Oakley</strain>
    </source>
</reference>
<dbReference type="NCBIfam" id="TIGR00274">
    <property type="entry name" value="N-acetylmuramic acid 6-phosphate etherase"/>
    <property type="match status" value="1"/>
</dbReference>
<dbReference type="Gene3D" id="3.40.50.10490">
    <property type="entry name" value="Glucose-6-phosphate isomerase like protein, domain 1"/>
    <property type="match status" value="1"/>
</dbReference>
<comment type="function">
    <text evidence="3">Specifically catalyzes the cleavage of the D-lactyl ether substituent of MurNAc 6-phosphate, producing GlcNAc 6-phosphate and D-lactate.</text>
</comment>
<dbReference type="CDD" id="cd05007">
    <property type="entry name" value="SIS_Etherase"/>
    <property type="match status" value="1"/>
</dbReference>
<evidence type="ECO:0000256" key="1">
    <source>
        <dbReference type="ARBA" id="ARBA00023239"/>
    </source>
</evidence>
<comment type="pathway">
    <text evidence="3">Amino-sugar metabolism; N-acetylmuramate degradation.</text>
</comment>
<feature type="domain" description="SIS" evidence="4">
    <location>
        <begin position="56"/>
        <end position="219"/>
    </location>
</feature>
<dbReference type="InterPro" id="IPR001347">
    <property type="entry name" value="SIS_dom"/>
</dbReference>
<feature type="active site" description="Proton donor" evidence="3">
    <location>
        <position position="84"/>
    </location>
</feature>
<keyword evidence="2 3" id="KW-0119">Carbohydrate metabolism</keyword>
<dbReference type="InterPro" id="IPR005486">
    <property type="entry name" value="Glucokinase_regulatory_CS"/>
</dbReference>
<dbReference type="Proteomes" id="UP001177160">
    <property type="component" value="Unassembled WGS sequence"/>
</dbReference>
<dbReference type="PANTHER" id="PTHR10088">
    <property type="entry name" value="GLUCOKINASE REGULATORY PROTEIN"/>
    <property type="match status" value="1"/>
</dbReference>
<comment type="catalytic activity">
    <reaction evidence="3">
        <text>N-acetyl-D-muramate 6-phosphate + H2O = N-acetyl-D-glucosamine 6-phosphate + (R)-lactate</text>
        <dbReference type="Rhea" id="RHEA:26410"/>
        <dbReference type="ChEBI" id="CHEBI:15377"/>
        <dbReference type="ChEBI" id="CHEBI:16004"/>
        <dbReference type="ChEBI" id="CHEBI:57513"/>
        <dbReference type="ChEBI" id="CHEBI:58722"/>
        <dbReference type="EC" id="4.2.1.126"/>
    </reaction>
</comment>
<evidence type="ECO:0000313" key="5">
    <source>
        <dbReference type="EMBL" id="MCV2232489.1"/>
    </source>
</evidence>
<dbReference type="Pfam" id="PF22645">
    <property type="entry name" value="GKRP_SIS_N"/>
    <property type="match status" value="1"/>
</dbReference>
<dbReference type="GO" id="GO:0016829">
    <property type="term" value="F:lyase activity"/>
    <property type="evidence" value="ECO:0007669"/>
    <property type="project" value="UniProtKB-KW"/>
</dbReference>
<evidence type="ECO:0000259" key="4">
    <source>
        <dbReference type="PROSITE" id="PS51464"/>
    </source>
</evidence>
<protein>
    <recommendedName>
        <fullName evidence="3">N-acetylmuramic acid 6-phosphate etherase</fullName>
        <shortName evidence="3">MurNAc-6-P etherase</shortName>
        <ecNumber evidence="3">4.2.1.126</ecNumber>
    </recommendedName>
    <alternativeName>
        <fullName evidence="3">N-acetylmuramic acid 6-phosphate hydrolase</fullName>
    </alternativeName>
    <alternativeName>
        <fullName evidence="3">N-acetylmuramic acid 6-phosphate lyase</fullName>
    </alternativeName>
</protein>
<dbReference type="InterPro" id="IPR040190">
    <property type="entry name" value="MURQ/GCKR"/>
</dbReference>
<dbReference type="NCBIfam" id="NF003915">
    <property type="entry name" value="PRK05441.1"/>
    <property type="match status" value="1"/>
</dbReference>
<gene>
    <name evidence="3 5" type="primary">murQ</name>
    <name evidence="5" type="ORF">N7548_06585</name>
</gene>
<organism evidence="5 6">
    <name type="scientific">Paracholeplasma manati</name>
    <dbReference type="NCBI Taxonomy" id="591373"/>
    <lineage>
        <taxon>Bacteria</taxon>
        <taxon>Bacillati</taxon>
        <taxon>Mycoplasmatota</taxon>
        <taxon>Mollicutes</taxon>
        <taxon>Acholeplasmatales</taxon>
        <taxon>Acholeplasmataceae</taxon>
        <taxon>Paracholeplasma</taxon>
    </lineage>
</organism>
<dbReference type="InterPro" id="IPR005488">
    <property type="entry name" value="Etherase_MurQ"/>
</dbReference>
<dbReference type="HAMAP" id="MF_00068">
    <property type="entry name" value="MurQ"/>
    <property type="match status" value="1"/>
</dbReference>
<feature type="active site" evidence="3">
    <location>
        <position position="115"/>
    </location>
</feature>
<dbReference type="InterPro" id="IPR046348">
    <property type="entry name" value="SIS_dom_sf"/>
</dbReference>
<comment type="miscellaneous">
    <text evidence="3">A lyase-type mechanism (elimination/hydration) is suggested for the cleavage of the lactyl ether bond of MurNAc 6-phosphate, with the formation of an alpha,beta-unsaturated aldehyde intermediate with (E)-stereochemistry, followed by the syn addition of water to give product.</text>
</comment>
<evidence type="ECO:0000313" key="6">
    <source>
        <dbReference type="Proteomes" id="UP001177160"/>
    </source>
</evidence>
<dbReference type="PANTHER" id="PTHR10088:SF4">
    <property type="entry name" value="GLUCOKINASE REGULATORY PROTEIN"/>
    <property type="match status" value="1"/>
</dbReference>
<dbReference type="Gene3D" id="1.10.8.1080">
    <property type="match status" value="1"/>
</dbReference>
<comment type="similarity">
    <text evidence="3">Belongs to the GCKR-like family. MurNAc-6-P etherase subfamily.</text>
</comment>
<dbReference type="EMBL" id="JAOVQM010000005">
    <property type="protein sequence ID" value="MCV2232489.1"/>
    <property type="molecule type" value="Genomic_DNA"/>
</dbReference>
<proteinExistence type="inferred from homology"/>
<dbReference type="PROSITE" id="PS01272">
    <property type="entry name" value="GCKR"/>
    <property type="match status" value="1"/>
</dbReference>
<keyword evidence="1 3" id="KW-0456">Lyase</keyword>
<keyword evidence="6" id="KW-1185">Reference proteome</keyword>
<evidence type="ECO:0000256" key="2">
    <source>
        <dbReference type="ARBA" id="ARBA00023277"/>
    </source>
</evidence>